<evidence type="ECO:0000256" key="5">
    <source>
        <dbReference type="ARBA" id="ARBA00022833"/>
    </source>
</evidence>
<dbReference type="AlphaFoldDB" id="A0A495PVQ6"/>
<dbReference type="PANTHER" id="PTHR12589">
    <property type="entry name" value="PYRUVOYL TETRAHYDROBIOPTERIN SYNTHASE"/>
    <property type="match status" value="1"/>
</dbReference>
<dbReference type="InterPro" id="IPR038418">
    <property type="entry name" value="6-PTP_synth/QueD_sf"/>
</dbReference>
<reference evidence="11 12" key="1">
    <citation type="submission" date="2018-10" db="EMBL/GenBank/DDBJ databases">
        <title>Genomic Encyclopedia of Archaeal and Bacterial Type Strains, Phase II (KMG-II): from individual species to whole genera.</title>
        <authorList>
            <person name="Goeker M."/>
        </authorList>
    </citation>
    <scope>NUCLEOTIDE SEQUENCE [LARGE SCALE GENOMIC DNA]</scope>
    <source>
        <strain evidence="11 12">DSM 19839</strain>
    </source>
</reference>
<name>A0A495PVQ6_9FLAO</name>
<feature type="binding site" evidence="10">
    <location>
        <position position="42"/>
    </location>
    <ligand>
        <name>Zn(2+)</name>
        <dbReference type="ChEBI" id="CHEBI:29105"/>
    </ligand>
</feature>
<dbReference type="GO" id="GO:0070497">
    <property type="term" value="F:6-carboxytetrahydropterin synthase activity"/>
    <property type="evidence" value="ECO:0007669"/>
    <property type="project" value="UniProtKB-EC"/>
</dbReference>
<dbReference type="FunFam" id="3.30.479.10:FF:000003">
    <property type="entry name" value="6-pyruvoyl tetrahydrobiopterin synthase"/>
    <property type="match status" value="1"/>
</dbReference>
<dbReference type="GO" id="GO:0046872">
    <property type="term" value="F:metal ion binding"/>
    <property type="evidence" value="ECO:0007669"/>
    <property type="project" value="UniProtKB-KW"/>
</dbReference>
<feature type="active site" description="Proton acceptor" evidence="9">
    <location>
        <position position="34"/>
    </location>
</feature>
<keyword evidence="4 8" id="KW-0479">Metal-binding</keyword>
<evidence type="ECO:0000313" key="11">
    <source>
        <dbReference type="EMBL" id="RKS53855.1"/>
    </source>
</evidence>
<evidence type="ECO:0000256" key="2">
    <source>
        <dbReference type="ARBA" id="ARBA00008900"/>
    </source>
</evidence>
<dbReference type="PANTHER" id="PTHR12589:SF7">
    <property type="entry name" value="6-PYRUVOYL TETRAHYDROBIOPTERIN SYNTHASE"/>
    <property type="match status" value="1"/>
</dbReference>
<comment type="similarity">
    <text evidence="2 8">Belongs to the PTPS family. QueD subfamily.</text>
</comment>
<comment type="catalytic activity">
    <reaction evidence="7 8">
        <text>7,8-dihydroneopterin 3'-triphosphate + H2O = 6-carboxy-5,6,7,8-tetrahydropterin + triphosphate + acetaldehyde + 2 H(+)</text>
        <dbReference type="Rhea" id="RHEA:27966"/>
        <dbReference type="ChEBI" id="CHEBI:15343"/>
        <dbReference type="ChEBI" id="CHEBI:15377"/>
        <dbReference type="ChEBI" id="CHEBI:15378"/>
        <dbReference type="ChEBI" id="CHEBI:18036"/>
        <dbReference type="ChEBI" id="CHEBI:58462"/>
        <dbReference type="ChEBI" id="CHEBI:61032"/>
        <dbReference type="EC" id="4.1.2.50"/>
    </reaction>
</comment>
<evidence type="ECO:0000256" key="3">
    <source>
        <dbReference type="ARBA" id="ARBA00018141"/>
    </source>
</evidence>
<feature type="binding site" evidence="10">
    <location>
        <position position="40"/>
    </location>
    <ligand>
        <name>Zn(2+)</name>
        <dbReference type="ChEBI" id="CHEBI:29105"/>
    </ligand>
</feature>
<dbReference type="EMBL" id="RBLG01000002">
    <property type="protein sequence ID" value="RKS53855.1"/>
    <property type="molecule type" value="Genomic_DNA"/>
</dbReference>
<dbReference type="PIRSF" id="PIRSF006113">
    <property type="entry name" value="PTP_synth"/>
    <property type="match status" value="1"/>
</dbReference>
<evidence type="ECO:0000256" key="4">
    <source>
        <dbReference type="ARBA" id="ARBA00022723"/>
    </source>
</evidence>
<dbReference type="RefSeq" id="WP_121345926.1">
    <property type="nucleotide sequence ID" value="NZ_RBLG01000002.1"/>
</dbReference>
<dbReference type="Proteomes" id="UP000276282">
    <property type="component" value="Unassembled WGS sequence"/>
</dbReference>
<dbReference type="Pfam" id="PF01242">
    <property type="entry name" value="PTPS"/>
    <property type="match status" value="1"/>
</dbReference>
<dbReference type="Gene3D" id="3.30.479.10">
    <property type="entry name" value="6-pyruvoyl tetrahydropterin synthase/QueD"/>
    <property type="match status" value="1"/>
</dbReference>
<protein>
    <recommendedName>
        <fullName evidence="3 8">6-carboxy-5,6,7,8-tetrahydropterin synthase</fullName>
        <ecNumber evidence="8">4.-.-.-</ecNumber>
    </recommendedName>
</protein>
<keyword evidence="12" id="KW-1185">Reference proteome</keyword>
<dbReference type="OrthoDB" id="9804698at2"/>
<organism evidence="11 12">
    <name type="scientific">Gillisia mitskevichiae</name>
    <dbReference type="NCBI Taxonomy" id="270921"/>
    <lineage>
        <taxon>Bacteria</taxon>
        <taxon>Pseudomonadati</taxon>
        <taxon>Bacteroidota</taxon>
        <taxon>Flavobacteriia</taxon>
        <taxon>Flavobacteriales</taxon>
        <taxon>Flavobacteriaceae</taxon>
        <taxon>Gillisia</taxon>
    </lineage>
</organism>
<feature type="active site" description="Charge relay system" evidence="9">
    <location>
        <position position="81"/>
    </location>
</feature>
<feature type="active site" description="Charge relay system" evidence="9">
    <location>
        <position position="125"/>
    </location>
</feature>
<dbReference type="UniPathway" id="UPA00391"/>
<comment type="pathway">
    <text evidence="1 8">Purine metabolism; 7-cyano-7-deazaguanine biosynthesis.</text>
</comment>
<evidence type="ECO:0000256" key="1">
    <source>
        <dbReference type="ARBA" id="ARBA00005061"/>
    </source>
</evidence>
<evidence type="ECO:0000313" key="12">
    <source>
        <dbReference type="Proteomes" id="UP000276282"/>
    </source>
</evidence>
<evidence type="ECO:0000256" key="7">
    <source>
        <dbReference type="ARBA" id="ARBA00048807"/>
    </source>
</evidence>
<keyword evidence="5 8" id="KW-0862">Zinc</keyword>
<feature type="binding site" evidence="10">
    <location>
        <position position="15"/>
    </location>
    <ligand>
        <name>Zn(2+)</name>
        <dbReference type="ChEBI" id="CHEBI:29105"/>
    </ligand>
</feature>
<dbReference type="InterPro" id="IPR007115">
    <property type="entry name" value="6-PTP_synth/QueD"/>
</dbReference>
<comment type="cofactor">
    <cofactor evidence="8 10">
        <name>Zn(2+)</name>
        <dbReference type="ChEBI" id="CHEBI:29105"/>
    </cofactor>
    <text evidence="8 10">Binds 1 zinc ion per subunit.</text>
</comment>
<proteinExistence type="inferred from homology"/>
<dbReference type="GO" id="GO:0008616">
    <property type="term" value="P:tRNA queuosine(34) biosynthetic process"/>
    <property type="evidence" value="ECO:0007669"/>
    <property type="project" value="UniProtKB-KW"/>
</dbReference>
<dbReference type="EC" id="4.-.-.-" evidence="8"/>
<dbReference type="SUPFAM" id="SSF55620">
    <property type="entry name" value="Tetrahydrobiopterin biosynthesis enzymes-like"/>
    <property type="match status" value="1"/>
</dbReference>
<sequence>MKVTVHRKAHFNAAHRLYRKDWDAQKNQDIFGKCSNPNFHGHNYELIVSVKGDIDQETGFVVDMKVLKELIASEIEEYLDHKNLNIEVEEFKQLNPTAENIAVVIWNKLRLKIKENLELSVTLYETPRNFVTYKGE</sequence>
<keyword evidence="8" id="KW-0671">Queuosine biosynthesis</keyword>
<comment type="caution">
    <text evidence="11">The sequence shown here is derived from an EMBL/GenBank/DDBJ whole genome shotgun (WGS) entry which is preliminary data.</text>
</comment>
<evidence type="ECO:0000256" key="6">
    <source>
        <dbReference type="ARBA" id="ARBA00023239"/>
    </source>
</evidence>
<gene>
    <name evidence="11" type="ORF">BC962_2115</name>
</gene>
<evidence type="ECO:0000256" key="10">
    <source>
        <dbReference type="PIRSR" id="PIRSR006113-2"/>
    </source>
</evidence>
<keyword evidence="6 8" id="KW-0456">Lyase</keyword>
<evidence type="ECO:0000256" key="9">
    <source>
        <dbReference type="PIRSR" id="PIRSR006113-1"/>
    </source>
</evidence>
<accession>A0A495PVQ6</accession>
<evidence type="ECO:0000256" key="8">
    <source>
        <dbReference type="PIRNR" id="PIRNR006113"/>
    </source>
</evidence>